<dbReference type="SMART" id="SM00060">
    <property type="entry name" value="FN3"/>
    <property type="match status" value="4"/>
</dbReference>
<dbReference type="InterPro" id="IPR036116">
    <property type="entry name" value="FN3_sf"/>
</dbReference>
<dbReference type="Proteomes" id="UP001046870">
    <property type="component" value="Chromosome 22"/>
</dbReference>
<accession>A0A9D3PCE2</accession>
<comment type="similarity">
    <text evidence="2">Belongs to the type I cytokine receptor family. Type 2 subfamily.</text>
</comment>
<evidence type="ECO:0000256" key="4">
    <source>
        <dbReference type="ARBA" id="ARBA00022692"/>
    </source>
</evidence>
<feature type="domain" description="Fibronectin type-III" evidence="13">
    <location>
        <begin position="257"/>
        <end position="357"/>
    </location>
</feature>
<name>A0A9D3PCE2_MEGAT</name>
<dbReference type="Gene3D" id="2.60.40.10">
    <property type="entry name" value="Immunoglobulins"/>
    <property type="match status" value="5"/>
</dbReference>
<keyword evidence="4 12" id="KW-0812">Transmembrane</keyword>
<evidence type="ECO:0000256" key="10">
    <source>
        <dbReference type="ARBA" id="ARBA00023180"/>
    </source>
</evidence>
<keyword evidence="3" id="KW-1003">Cell membrane</keyword>
<evidence type="ECO:0000256" key="3">
    <source>
        <dbReference type="ARBA" id="ARBA00022475"/>
    </source>
</evidence>
<evidence type="ECO:0000256" key="12">
    <source>
        <dbReference type="SAM" id="Phobius"/>
    </source>
</evidence>
<gene>
    <name evidence="14" type="ORF">MATL_G00240670</name>
</gene>
<keyword evidence="5" id="KW-0732">Signal</keyword>
<comment type="subcellular location">
    <subcellularLocation>
        <location evidence="1">Cell membrane</location>
        <topology evidence="1">Single-pass type I membrane protein</topology>
    </subcellularLocation>
</comment>
<evidence type="ECO:0000256" key="11">
    <source>
        <dbReference type="SAM" id="MobiDB-lite"/>
    </source>
</evidence>
<evidence type="ECO:0000256" key="1">
    <source>
        <dbReference type="ARBA" id="ARBA00004251"/>
    </source>
</evidence>
<feature type="domain" description="Fibronectin type-III" evidence="13">
    <location>
        <begin position="378"/>
        <end position="475"/>
    </location>
</feature>
<dbReference type="AlphaFoldDB" id="A0A9D3PCE2"/>
<dbReference type="SUPFAM" id="SSF49265">
    <property type="entry name" value="Fibronectin type III"/>
    <property type="match status" value="3"/>
</dbReference>
<dbReference type="Pfam" id="PF00041">
    <property type="entry name" value="fn3"/>
    <property type="match status" value="2"/>
</dbReference>
<dbReference type="FunFam" id="2.60.40.10:FF:000414">
    <property type="entry name" value="Interleukin-6 receptor subunit beta"/>
    <property type="match status" value="1"/>
</dbReference>
<evidence type="ECO:0000313" key="15">
    <source>
        <dbReference type="Proteomes" id="UP001046870"/>
    </source>
</evidence>
<keyword evidence="8 12" id="KW-0472">Membrane</keyword>
<dbReference type="GO" id="GO:0005886">
    <property type="term" value="C:plasma membrane"/>
    <property type="evidence" value="ECO:0007669"/>
    <property type="project" value="UniProtKB-SubCell"/>
</dbReference>
<comment type="caution">
    <text evidence="14">The sequence shown here is derived from an EMBL/GenBank/DDBJ whole genome shotgun (WGS) entry which is preliminary data.</text>
</comment>
<dbReference type="EMBL" id="JAFDVH010000022">
    <property type="protein sequence ID" value="KAG7456887.1"/>
    <property type="molecule type" value="Genomic_DNA"/>
</dbReference>
<evidence type="ECO:0000256" key="7">
    <source>
        <dbReference type="ARBA" id="ARBA00022989"/>
    </source>
</evidence>
<evidence type="ECO:0000259" key="13">
    <source>
        <dbReference type="PROSITE" id="PS50853"/>
    </source>
</evidence>
<dbReference type="OrthoDB" id="9884260at2759"/>
<feature type="region of interest" description="Disordered" evidence="11">
    <location>
        <begin position="751"/>
        <end position="775"/>
    </location>
</feature>
<evidence type="ECO:0000256" key="8">
    <source>
        <dbReference type="ARBA" id="ARBA00023136"/>
    </source>
</evidence>
<keyword evidence="15" id="KW-1185">Reference proteome</keyword>
<sequence>MKHTDIAARRYVPRSWRSRAEGMASYRRGGLLVLILGVCAAAAATEPLLSPTLLRCVFMENANVTCYWEPAEDTDPGTLYTLQVNETKGLNGSVFSQEQCQTEQNHCATPLLTVSAFYCVSVTAHSPRGNASSARHCLHGTHAVKLYPPVFSSLSGVQGRPRCLNLRWSQPPFFSLSSSEVSAGHLHFQLQYSTAQRPSPQIVDVDLRDKETELCLFSPFTVYNISIRYRYTHTHDYWSDWSSSLQARTEEAAPSAAPQLWRQVEPAAARGWRRVTLLWKPLPPSVANGKVLGYNMSCWVEDDLTEMDLGEYGVLRPSDTSCRLSVPPQRCSCNLSAFNSAGTSPPAAITIPSHEDTGNLNLLTNSHCPGTACTVLPPPVAVSVTPLDDHRLEVGWTAPSGQSASGFIVEWVAVSETGRHSPYWQRLNGTTVGTVITEGVKPEVCYAVSVRALYGSTAGAELSKQVYSREGAPSAGPSLQVKELRSSSVVLQWDPIPIHQRHGFIQNYTVYWKGPNGHIKRLLVRGEQRQCTLTGLSGEYSISVMANTSAGGTAGQAITVAVGRGSLSIPTILCCAVLPLLTVLMVLACLGHRERVRQHLCPQVPDPGKSSLSVWIPSIHWGDVEGSHSQPTLRSPYFVSEVMPQGKVDWQRPLVVVPMLQCGYKGYDSAEMTNHHTAHTLPAYCKATDQDITNYSYWISTKKDRLCSSYTSFCVTDSALPSPRASSVGGDDVLLSQGDLSTFPLLLQFLRQHSDPPPPSTPPPAPDTPHSSACV</sequence>
<keyword evidence="10" id="KW-0325">Glycoprotein</keyword>
<evidence type="ECO:0000313" key="14">
    <source>
        <dbReference type="EMBL" id="KAG7456887.1"/>
    </source>
</evidence>
<organism evidence="14 15">
    <name type="scientific">Megalops atlanticus</name>
    <name type="common">Tarpon</name>
    <name type="synonym">Clupea gigantea</name>
    <dbReference type="NCBI Taxonomy" id="7932"/>
    <lineage>
        <taxon>Eukaryota</taxon>
        <taxon>Metazoa</taxon>
        <taxon>Chordata</taxon>
        <taxon>Craniata</taxon>
        <taxon>Vertebrata</taxon>
        <taxon>Euteleostomi</taxon>
        <taxon>Actinopterygii</taxon>
        <taxon>Neopterygii</taxon>
        <taxon>Teleostei</taxon>
        <taxon>Elopiformes</taxon>
        <taxon>Megalopidae</taxon>
        <taxon>Megalops</taxon>
    </lineage>
</organism>
<feature type="transmembrane region" description="Helical" evidence="12">
    <location>
        <begin position="567"/>
        <end position="590"/>
    </location>
</feature>
<proteinExistence type="inferred from homology"/>
<keyword evidence="7 12" id="KW-1133">Transmembrane helix</keyword>
<protein>
    <recommendedName>
        <fullName evidence="13">Fibronectin type-III domain-containing protein</fullName>
    </recommendedName>
</protein>
<feature type="domain" description="Fibronectin type-III" evidence="13">
    <location>
        <begin position="476"/>
        <end position="565"/>
    </location>
</feature>
<feature type="domain" description="Fibronectin type-III" evidence="13">
    <location>
        <begin position="148"/>
        <end position="252"/>
    </location>
</feature>
<dbReference type="InterPro" id="IPR003961">
    <property type="entry name" value="FN3_dom"/>
</dbReference>
<evidence type="ECO:0000256" key="6">
    <source>
        <dbReference type="ARBA" id="ARBA00022737"/>
    </source>
</evidence>
<dbReference type="PROSITE" id="PS50853">
    <property type="entry name" value="FN3"/>
    <property type="match status" value="4"/>
</dbReference>
<evidence type="ECO:0000256" key="5">
    <source>
        <dbReference type="ARBA" id="ARBA00022729"/>
    </source>
</evidence>
<reference evidence="14" key="1">
    <citation type="submission" date="2021-01" db="EMBL/GenBank/DDBJ databases">
        <authorList>
            <person name="Zahm M."/>
            <person name="Roques C."/>
            <person name="Cabau C."/>
            <person name="Klopp C."/>
            <person name="Donnadieu C."/>
            <person name="Jouanno E."/>
            <person name="Lampietro C."/>
            <person name="Louis A."/>
            <person name="Herpin A."/>
            <person name="Echchiki A."/>
            <person name="Berthelot C."/>
            <person name="Parey E."/>
            <person name="Roest-Crollius H."/>
            <person name="Braasch I."/>
            <person name="Postlethwait J."/>
            <person name="Bobe J."/>
            <person name="Montfort J."/>
            <person name="Bouchez O."/>
            <person name="Begum T."/>
            <person name="Mejri S."/>
            <person name="Adams A."/>
            <person name="Chen W.-J."/>
            <person name="Guiguen Y."/>
        </authorList>
    </citation>
    <scope>NUCLEOTIDE SEQUENCE</scope>
    <source>
        <strain evidence="14">YG-15Mar2019-1</strain>
        <tissue evidence="14">Brain</tissue>
    </source>
</reference>
<dbReference type="PANTHER" id="PTHR48423:SF1">
    <property type="entry name" value="INTERLEUKIN-27 RECEPTOR SUBUNIT ALPHA"/>
    <property type="match status" value="1"/>
</dbReference>
<evidence type="ECO:0000256" key="9">
    <source>
        <dbReference type="ARBA" id="ARBA00023170"/>
    </source>
</evidence>
<keyword evidence="9" id="KW-0675">Receptor</keyword>
<dbReference type="CDD" id="cd00063">
    <property type="entry name" value="FN3"/>
    <property type="match status" value="2"/>
</dbReference>
<evidence type="ECO:0000256" key="2">
    <source>
        <dbReference type="ARBA" id="ARBA00008921"/>
    </source>
</evidence>
<keyword evidence="6" id="KW-0677">Repeat</keyword>
<dbReference type="PANTHER" id="PTHR48423">
    <property type="entry name" value="INTERLEUKIN-27 RECEPTOR SUBUNIT ALPHA"/>
    <property type="match status" value="1"/>
</dbReference>
<dbReference type="InterPro" id="IPR013783">
    <property type="entry name" value="Ig-like_fold"/>
</dbReference>
<dbReference type="InterPro" id="IPR052672">
    <property type="entry name" value="Type1_Cytokine_Rcpt_Type2"/>
</dbReference>
<feature type="compositionally biased region" description="Pro residues" evidence="11">
    <location>
        <begin position="755"/>
        <end position="767"/>
    </location>
</feature>